<sequence>MEKPATFHSLGVLKPSWKPNYEYVLAFTVKTIVELNTIFNYRSDRFSDHEGSLGLPVARHAPLSLRLKESVPPTDKICL</sequence>
<name>A0ABR0AT77_9CRUS</name>
<organism evidence="1 2">
    <name type="scientific">Daphnia magna</name>
    <dbReference type="NCBI Taxonomy" id="35525"/>
    <lineage>
        <taxon>Eukaryota</taxon>
        <taxon>Metazoa</taxon>
        <taxon>Ecdysozoa</taxon>
        <taxon>Arthropoda</taxon>
        <taxon>Crustacea</taxon>
        <taxon>Branchiopoda</taxon>
        <taxon>Diplostraca</taxon>
        <taxon>Cladocera</taxon>
        <taxon>Anomopoda</taxon>
        <taxon>Daphniidae</taxon>
        <taxon>Daphnia</taxon>
    </lineage>
</organism>
<gene>
    <name evidence="1" type="ORF">OUZ56_017608</name>
</gene>
<accession>A0ABR0AT77</accession>
<comment type="caution">
    <text evidence="1">The sequence shown here is derived from an EMBL/GenBank/DDBJ whole genome shotgun (WGS) entry which is preliminary data.</text>
</comment>
<proteinExistence type="predicted"/>
<dbReference type="Proteomes" id="UP001234178">
    <property type="component" value="Unassembled WGS sequence"/>
</dbReference>
<reference evidence="1 2" key="1">
    <citation type="journal article" date="2023" name="Nucleic Acids Res.">
        <title>The hologenome of Daphnia magna reveals possible DNA methylation and microbiome-mediated evolution of the host genome.</title>
        <authorList>
            <person name="Chaturvedi A."/>
            <person name="Li X."/>
            <person name="Dhandapani V."/>
            <person name="Marshall H."/>
            <person name="Kissane S."/>
            <person name="Cuenca-Cambronero M."/>
            <person name="Asole G."/>
            <person name="Calvet F."/>
            <person name="Ruiz-Romero M."/>
            <person name="Marangio P."/>
            <person name="Guigo R."/>
            <person name="Rago D."/>
            <person name="Mirbahai L."/>
            <person name="Eastwood N."/>
            <person name="Colbourne J.K."/>
            <person name="Zhou J."/>
            <person name="Mallon E."/>
            <person name="Orsini L."/>
        </authorList>
    </citation>
    <scope>NUCLEOTIDE SEQUENCE [LARGE SCALE GENOMIC DNA]</scope>
    <source>
        <strain evidence="1">LRV0_1</strain>
    </source>
</reference>
<evidence type="ECO:0000313" key="2">
    <source>
        <dbReference type="Proteomes" id="UP001234178"/>
    </source>
</evidence>
<dbReference type="EMBL" id="JAOYFB010000038">
    <property type="protein sequence ID" value="KAK4028328.1"/>
    <property type="molecule type" value="Genomic_DNA"/>
</dbReference>
<keyword evidence="2" id="KW-1185">Reference proteome</keyword>
<evidence type="ECO:0000313" key="1">
    <source>
        <dbReference type="EMBL" id="KAK4028328.1"/>
    </source>
</evidence>
<protein>
    <submittedName>
        <fullName evidence="1">Uncharacterized protein</fullName>
    </submittedName>
</protein>